<proteinExistence type="predicted"/>
<dbReference type="AlphaFoldDB" id="A0A2J7RA23"/>
<name>A0A2J7RA23_9NEOP</name>
<comment type="caution">
    <text evidence="1">The sequence shown here is derived from an EMBL/GenBank/DDBJ whole genome shotgun (WGS) entry which is preliminary data.</text>
</comment>
<sequence>MSKMTVWKVLCKRLTQCPYLTITYYNWAELPPHFHRSVRVFLNGVLPQRWIGRAAANGKYNLFSGNCYSESKQSLVRCSLYQDRFNRRSGLSLSSHFLKYAAMAFYLEPTPFATEVIQAVRHNFPVMVQRAMIGSPLSR</sequence>
<reference evidence="1 2" key="1">
    <citation type="submission" date="2017-12" db="EMBL/GenBank/DDBJ databases">
        <title>Hemimetabolous genomes reveal molecular basis of termite eusociality.</title>
        <authorList>
            <person name="Harrison M.C."/>
            <person name="Jongepier E."/>
            <person name="Robertson H.M."/>
            <person name="Arning N."/>
            <person name="Bitard-Feildel T."/>
            <person name="Chao H."/>
            <person name="Childers C.P."/>
            <person name="Dinh H."/>
            <person name="Doddapaneni H."/>
            <person name="Dugan S."/>
            <person name="Gowin J."/>
            <person name="Greiner C."/>
            <person name="Han Y."/>
            <person name="Hu H."/>
            <person name="Hughes D.S.T."/>
            <person name="Huylmans A.-K."/>
            <person name="Kemena C."/>
            <person name="Kremer L.P.M."/>
            <person name="Lee S.L."/>
            <person name="Lopez-Ezquerra A."/>
            <person name="Mallet L."/>
            <person name="Monroy-Kuhn J.M."/>
            <person name="Moser A."/>
            <person name="Murali S.C."/>
            <person name="Muzny D.M."/>
            <person name="Otani S."/>
            <person name="Piulachs M.-D."/>
            <person name="Poelchau M."/>
            <person name="Qu J."/>
            <person name="Schaub F."/>
            <person name="Wada-Katsumata A."/>
            <person name="Worley K.C."/>
            <person name="Xie Q."/>
            <person name="Ylla G."/>
            <person name="Poulsen M."/>
            <person name="Gibbs R.A."/>
            <person name="Schal C."/>
            <person name="Richards S."/>
            <person name="Belles X."/>
            <person name="Korb J."/>
            <person name="Bornberg-Bauer E."/>
        </authorList>
    </citation>
    <scope>NUCLEOTIDE SEQUENCE [LARGE SCALE GENOMIC DNA]</scope>
    <source>
        <tissue evidence="1">Whole body</tissue>
    </source>
</reference>
<gene>
    <name evidence="1" type="ORF">B7P43_G11717</name>
</gene>
<dbReference type="Proteomes" id="UP000235965">
    <property type="component" value="Unassembled WGS sequence"/>
</dbReference>
<organism evidence="1 2">
    <name type="scientific">Cryptotermes secundus</name>
    <dbReference type="NCBI Taxonomy" id="105785"/>
    <lineage>
        <taxon>Eukaryota</taxon>
        <taxon>Metazoa</taxon>
        <taxon>Ecdysozoa</taxon>
        <taxon>Arthropoda</taxon>
        <taxon>Hexapoda</taxon>
        <taxon>Insecta</taxon>
        <taxon>Pterygota</taxon>
        <taxon>Neoptera</taxon>
        <taxon>Polyneoptera</taxon>
        <taxon>Dictyoptera</taxon>
        <taxon>Blattodea</taxon>
        <taxon>Blattoidea</taxon>
        <taxon>Termitoidae</taxon>
        <taxon>Kalotermitidae</taxon>
        <taxon>Cryptotermitinae</taxon>
        <taxon>Cryptotermes</taxon>
    </lineage>
</organism>
<dbReference type="EMBL" id="NEVH01006579">
    <property type="protein sequence ID" value="PNF37689.1"/>
    <property type="molecule type" value="Genomic_DNA"/>
</dbReference>
<protein>
    <submittedName>
        <fullName evidence="1">Uncharacterized protein</fullName>
    </submittedName>
</protein>
<evidence type="ECO:0000313" key="1">
    <source>
        <dbReference type="EMBL" id="PNF37689.1"/>
    </source>
</evidence>
<dbReference type="InParanoid" id="A0A2J7RA23"/>
<dbReference type="STRING" id="105785.A0A2J7RA23"/>
<evidence type="ECO:0000313" key="2">
    <source>
        <dbReference type="Proteomes" id="UP000235965"/>
    </source>
</evidence>
<keyword evidence="2" id="KW-1185">Reference proteome</keyword>
<accession>A0A2J7RA23</accession>